<protein>
    <submittedName>
        <fullName evidence="2">Uncharacterized protein</fullName>
    </submittedName>
</protein>
<dbReference type="STRING" id="871651.SAMN05421688_1705"/>
<dbReference type="EMBL" id="FOJU01000002">
    <property type="protein sequence ID" value="SFA91355.1"/>
    <property type="molecule type" value="Genomic_DNA"/>
</dbReference>
<keyword evidence="1" id="KW-0472">Membrane</keyword>
<dbReference type="AlphaFoldDB" id="A0A1I0WRH3"/>
<dbReference type="RefSeq" id="WP_092063067.1">
    <property type="nucleotide sequence ID" value="NZ_FOJU01000002.1"/>
</dbReference>
<reference evidence="2 3" key="1">
    <citation type="submission" date="2016-10" db="EMBL/GenBank/DDBJ databases">
        <authorList>
            <person name="de Groot N.N."/>
        </authorList>
    </citation>
    <scope>NUCLEOTIDE SEQUENCE [LARGE SCALE GENOMIC DNA]</scope>
    <source>
        <strain evidence="2 3">DSM 29316</strain>
    </source>
</reference>
<sequence>MATRKQAVLIVHGMGEQIPMQTLRSFIDTVWTTDDALVRRDRPDSETGESPRAKNTVWAKPDAAYDNFELRRVTTERTENGWRADFYEFYWAHLMHGTTWQHVTSWLRTLLWRNPRTRVPRPVLATWISLWVIVLLGVFALLWTSLPMVKEALPLPAWLGWVLLGVIALSPILLRTVMIDRFGDVARYVMAKPANVARRQEIRANGVALLERLIESDEYDRVIVAAHSLGTIVALDILNQTFARTNKRFNKDRIGPQPERAKLEAMVRVALGLEDGEAPEDFTAAYQEQQKKALAELSSQGNPWKVTDFISMGSPLTHAEFLIAADRDDLRELQRRRVVPCCPPALEYDSRTGSRHWTYRSGVVRSEGEEFDPVAPRCPHHGAVFGYTRWTNLYSPQSRIVKGDLISGPVAEPFALERGEKSARGARDIAVLPEGLVTHNHYWNGERRMSTDAPDKTPEHVRILREILDLDAP</sequence>
<dbReference type="OrthoDB" id="4058760at2"/>
<evidence type="ECO:0000256" key="1">
    <source>
        <dbReference type="SAM" id="Phobius"/>
    </source>
</evidence>
<feature type="transmembrane region" description="Helical" evidence="1">
    <location>
        <begin position="155"/>
        <end position="174"/>
    </location>
</feature>
<gene>
    <name evidence="2" type="ORF">SAMN05421688_1705</name>
</gene>
<evidence type="ECO:0000313" key="3">
    <source>
        <dbReference type="Proteomes" id="UP000198796"/>
    </source>
</evidence>
<keyword evidence="3" id="KW-1185">Reference proteome</keyword>
<accession>A0A1I0WRH3</accession>
<evidence type="ECO:0000313" key="2">
    <source>
        <dbReference type="EMBL" id="SFA91355.1"/>
    </source>
</evidence>
<dbReference type="Proteomes" id="UP000198796">
    <property type="component" value="Unassembled WGS sequence"/>
</dbReference>
<keyword evidence="1" id="KW-1133">Transmembrane helix</keyword>
<name>A0A1I0WRH3_9RHOB</name>
<feature type="transmembrane region" description="Helical" evidence="1">
    <location>
        <begin position="123"/>
        <end position="143"/>
    </location>
</feature>
<keyword evidence="1" id="KW-0812">Transmembrane</keyword>
<organism evidence="2 3">
    <name type="scientific">Poseidonocella pacifica</name>
    <dbReference type="NCBI Taxonomy" id="871651"/>
    <lineage>
        <taxon>Bacteria</taxon>
        <taxon>Pseudomonadati</taxon>
        <taxon>Pseudomonadota</taxon>
        <taxon>Alphaproteobacteria</taxon>
        <taxon>Rhodobacterales</taxon>
        <taxon>Roseobacteraceae</taxon>
        <taxon>Poseidonocella</taxon>
    </lineage>
</organism>
<proteinExistence type="predicted"/>